<dbReference type="InterPro" id="IPR006076">
    <property type="entry name" value="FAD-dep_OxRdtase"/>
</dbReference>
<protein>
    <submittedName>
        <fullName evidence="3">Glycine/D-amino acid oxidase</fullName>
    </submittedName>
</protein>
<name>A0A7Z7N6U1_9BURK</name>
<dbReference type="GO" id="GO:0005737">
    <property type="term" value="C:cytoplasm"/>
    <property type="evidence" value="ECO:0007669"/>
    <property type="project" value="TreeGrafter"/>
</dbReference>
<evidence type="ECO:0000259" key="2">
    <source>
        <dbReference type="Pfam" id="PF01266"/>
    </source>
</evidence>
<dbReference type="GO" id="GO:0016491">
    <property type="term" value="F:oxidoreductase activity"/>
    <property type="evidence" value="ECO:0007669"/>
    <property type="project" value="UniProtKB-KW"/>
</dbReference>
<comment type="caution">
    <text evidence="3">The sequence shown here is derived from an EMBL/GenBank/DDBJ whole genome shotgun (WGS) entry which is preliminary data.</text>
</comment>
<dbReference type="Proteomes" id="UP000219522">
    <property type="component" value="Unassembled WGS sequence"/>
</dbReference>
<gene>
    <name evidence="3" type="ORF">SAMN05446927_7926</name>
</gene>
<evidence type="ECO:0000313" key="3">
    <source>
        <dbReference type="EMBL" id="SOE89294.1"/>
    </source>
</evidence>
<sequence>MRRVDTGSPLAPSLWAATAEAAVHAPPLDASKRVEVAIVGAGYTGLSTALHLSELGIDVCVIDANEPGWGASGRNGGQVIPGLKYDPDELVRRFGPRDGETIVSMAGGAADTVFDLIRRHRIACDATRAGWIQPTHSTSLIGTLHARARQWEARGAHVELLDRAQIGERLGTEAFVGGWVDRRAGSVQPLSYARGLARAAIAKGVAIHGATRAQKLERSADGWRISTAHGPVIDARQVLIATNGYSDGLWPGLAQSVIAANSFIVATRPLPADIGASILPGREVASDSRRLLLYFRRDAEGRLLMGGRGPFREPRGASDWAHLERAARLLYPQLKEVEYEYRWAGRIAITRDFLPHLHLPAPGLTIALGYNGRGIAMATTLGKHLAAHLAGPTHGLPLPPTSIRRIPLHALQRFYISAGVAWYGLLDAMS</sequence>
<dbReference type="Gene3D" id="3.30.9.10">
    <property type="entry name" value="D-Amino Acid Oxidase, subunit A, domain 2"/>
    <property type="match status" value="1"/>
</dbReference>
<dbReference type="EMBL" id="OCSU01000003">
    <property type="protein sequence ID" value="SOE89294.1"/>
    <property type="molecule type" value="Genomic_DNA"/>
</dbReference>
<dbReference type="Pfam" id="PF01266">
    <property type="entry name" value="DAO"/>
    <property type="match status" value="1"/>
</dbReference>
<dbReference type="SUPFAM" id="SSF51905">
    <property type="entry name" value="FAD/NAD(P)-binding domain"/>
    <property type="match status" value="1"/>
</dbReference>
<evidence type="ECO:0000313" key="4">
    <source>
        <dbReference type="Proteomes" id="UP000219522"/>
    </source>
</evidence>
<dbReference type="Gene3D" id="3.50.50.60">
    <property type="entry name" value="FAD/NAD(P)-binding domain"/>
    <property type="match status" value="1"/>
</dbReference>
<dbReference type="PANTHER" id="PTHR13847">
    <property type="entry name" value="SARCOSINE DEHYDROGENASE-RELATED"/>
    <property type="match status" value="1"/>
</dbReference>
<dbReference type="OrthoDB" id="9342835at2"/>
<keyword evidence="4" id="KW-1185">Reference proteome</keyword>
<feature type="domain" description="FAD dependent oxidoreductase" evidence="2">
    <location>
        <begin position="36"/>
        <end position="387"/>
    </location>
</feature>
<keyword evidence="1" id="KW-0560">Oxidoreductase</keyword>
<evidence type="ECO:0000256" key="1">
    <source>
        <dbReference type="ARBA" id="ARBA00023002"/>
    </source>
</evidence>
<accession>A0A7Z7N6U1</accession>
<dbReference type="InterPro" id="IPR036188">
    <property type="entry name" value="FAD/NAD-bd_sf"/>
</dbReference>
<organism evidence="3 4">
    <name type="scientific">Caballeronia arationis</name>
    <dbReference type="NCBI Taxonomy" id="1777142"/>
    <lineage>
        <taxon>Bacteria</taxon>
        <taxon>Pseudomonadati</taxon>
        <taxon>Pseudomonadota</taxon>
        <taxon>Betaproteobacteria</taxon>
        <taxon>Burkholderiales</taxon>
        <taxon>Burkholderiaceae</taxon>
        <taxon>Caballeronia</taxon>
    </lineage>
</organism>
<dbReference type="AlphaFoldDB" id="A0A7Z7N6U1"/>
<reference evidence="3 4" key="1">
    <citation type="submission" date="2017-09" db="EMBL/GenBank/DDBJ databases">
        <authorList>
            <person name="Varghese N."/>
            <person name="Submissions S."/>
        </authorList>
    </citation>
    <scope>NUCLEOTIDE SEQUENCE [LARGE SCALE GENOMIC DNA]</scope>
    <source>
        <strain evidence="3 4">OK806</strain>
    </source>
</reference>
<dbReference type="RefSeq" id="WP_062639433.1">
    <property type="nucleotide sequence ID" value="NZ_FCOG02000055.1"/>
</dbReference>
<dbReference type="PANTHER" id="PTHR13847:SF281">
    <property type="entry name" value="FAD DEPENDENT OXIDOREDUCTASE DOMAIN-CONTAINING PROTEIN"/>
    <property type="match status" value="1"/>
</dbReference>
<proteinExistence type="predicted"/>